<dbReference type="InterPro" id="IPR015847">
    <property type="entry name" value="ExoRNase_PH_dom2"/>
</dbReference>
<dbReference type="InterPro" id="IPR020568">
    <property type="entry name" value="Ribosomal_Su5_D2-typ_SF"/>
</dbReference>
<dbReference type="SUPFAM" id="SSF54211">
    <property type="entry name" value="Ribosomal protein S5 domain 2-like"/>
    <property type="match status" value="2"/>
</dbReference>
<dbReference type="SMART" id="SM00316">
    <property type="entry name" value="S1"/>
    <property type="match status" value="1"/>
</dbReference>
<proteinExistence type="inferred from homology"/>
<sequence>MFKSFSMDLAGRKLTVEVGRVAAQASGAAFMHYGDTVVLSTATASSKPREGIDFFPLSVEYEEKLYSVGKIPGGFNKREGKASENAVLTCRVIDRPMRPLFPKDYRNDVTLDNIVMCVDPNCSPELTAMLGSAIATSISDIPFAGPCATTQVGLIDGEFIINPTADQKQVSDMALTVASTREKVIMIEAGANEVPEQIMIDAIFRAHEVNQEIIKFIDTIVAECGKEKHTYESCAVPEELFAAIREIVTPQEMEEAVFTDDKQTREKNIAEITAKLEEAFAGNEEWLAVLGEAVYQYQKKTVRKMILKDHKRPDGRAITEIRHLAAEVDLLPRVHGSGMFTRGQTQILNACTLAPLSEAQKLDGLDENETSKRYMHHYNFPSFSVGETKPSRGPGRREIGHGALAERALIPVLPSAEEFPYAIRTVSETMESNGSTSQASICASTLSLMAAGVPIKEMVAGISCGLVTGDTDDDYLVLTDIQGLEDFFGDMDFKVGGTKNGITAIQMDIKIHGLTQPIIEEAIARTREARMYILDNVMRPVISEPRKHLSPYAPKIKQITIDPQKIGDVVGKQGKVINKIIEETGVKIDITDDGAVNVCGTDEAMIDKAIQIITGIVTDIEAGMIFNGKVVRIMNFGAFVELAPNKDGMIHISKLSDKRVGKVEDVVNIGDEVTVKVTEVDKMGRINLTMRPSDLAENKTAARTEEK</sequence>
<dbReference type="HAMAP" id="MF_01595">
    <property type="entry name" value="PNPase"/>
    <property type="match status" value="1"/>
</dbReference>
<dbReference type="GO" id="GO:0005829">
    <property type="term" value="C:cytosol"/>
    <property type="evidence" value="ECO:0007669"/>
    <property type="project" value="UniProtKB-ARBA"/>
</dbReference>
<dbReference type="Pfam" id="PF00013">
    <property type="entry name" value="KH_1"/>
    <property type="match status" value="1"/>
</dbReference>
<evidence type="ECO:0000256" key="5">
    <source>
        <dbReference type="ARBA" id="ARBA00022695"/>
    </source>
</evidence>
<evidence type="ECO:0000313" key="12">
    <source>
        <dbReference type="Proteomes" id="UP000013041"/>
    </source>
</evidence>
<keyword evidence="5 9" id="KW-0548">Nucleotidyltransferase</keyword>
<dbReference type="NCBIfam" id="NF008805">
    <property type="entry name" value="PRK11824.1"/>
    <property type="match status" value="1"/>
</dbReference>
<comment type="cofactor">
    <cofactor evidence="9">
        <name>Mg(2+)</name>
        <dbReference type="ChEBI" id="CHEBI:18420"/>
    </cofactor>
</comment>
<dbReference type="GO" id="GO:0000287">
    <property type="term" value="F:magnesium ion binding"/>
    <property type="evidence" value="ECO:0007669"/>
    <property type="project" value="UniProtKB-UniRule"/>
</dbReference>
<dbReference type="GO" id="GO:0006402">
    <property type="term" value="P:mRNA catabolic process"/>
    <property type="evidence" value="ECO:0007669"/>
    <property type="project" value="UniProtKB-UniRule"/>
</dbReference>
<dbReference type="Pfam" id="PF03725">
    <property type="entry name" value="RNase_PH_C"/>
    <property type="match status" value="1"/>
</dbReference>
<feature type="binding site" evidence="9">
    <location>
        <position position="486"/>
    </location>
    <ligand>
        <name>Mg(2+)</name>
        <dbReference type="ChEBI" id="CHEBI:18420"/>
    </ligand>
</feature>
<evidence type="ECO:0000256" key="6">
    <source>
        <dbReference type="ARBA" id="ARBA00022723"/>
    </source>
</evidence>
<dbReference type="RefSeq" id="WP_002571153.1">
    <property type="nucleotide sequence ID" value="NZ_KB851149.1"/>
</dbReference>
<feature type="binding site" evidence="9">
    <location>
        <position position="492"/>
    </location>
    <ligand>
        <name>Mg(2+)</name>
        <dbReference type="ChEBI" id="CHEBI:18420"/>
    </ligand>
</feature>
<evidence type="ECO:0000256" key="4">
    <source>
        <dbReference type="ARBA" id="ARBA00022679"/>
    </source>
</evidence>
<dbReference type="InterPro" id="IPR004088">
    <property type="entry name" value="KH_dom_type_1"/>
</dbReference>
<dbReference type="NCBIfam" id="TIGR03591">
    <property type="entry name" value="polynuc_phos"/>
    <property type="match status" value="1"/>
</dbReference>
<dbReference type="FunFam" id="2.40.50.140:FF:000023">
    <property type="entry name" value="Polyribonucleotide nucleotidyltransferase"/>
    <property type="match status" value="1"/>
</dbReference>
<dbReference type="PANTHER" id="PTHR11252:SF0">
    <property type="entry name" value="POLYRIBONUCLEOTIDE NUCLEOTIDYLTRANSFERASE 1, MITOCHONDRIAL"/>
    <property type="match status" value="1"/>
</dbReference>
<dbReference type="InterPro" id="IPR027408">
    <property type="entry name" value="PNPase/RNase_PH_dom_sf"/>
</dbReference>
<dbReference type="PROSITE" id="PS50126">
    <property type="entry name" value="S1"/>
    <property type="match status" value="1"/>
</dbReference>
<protein>
    <recommendedName>
        <fullName evidence="9">Polyribonucleotide nucleotidyltransferase</fullName>
        <ecNumber evidence="9">2.7.7.8</ecNumber>
    </recommendedName>
    <alternativeName>
        <fullName evidence="9">Polynucleotide phosphorylase</fullName>
        <shortName evidence="9">PNPase</shortName>
    </alternativeName>
</protein>
<feature type="domain" description="S1 motif" evidence="10">
    <location>
        <begin position="623"/>
        <end position="691"/>
    </location>
</feature>
<evidence type="ECO:0000313" key="11">
    <source>
        <dbReference type="EMBL" id="ENZ42974.1"/>
    </source>
</evidence>
<dbReference type="HOGENOM" id="CLU_004217_2_2_9"/>
<dbReference type="PANTHER" id="PTHR11252">
    <property type="entry name" value="POLYRIBONUCLEOTIDE NUCLEOTIDYLTRANSFERASE"/>
    <property type="match status" value="1"/>
</dbReference>
<comment type="subcellular location">
    <subcellularLocation>
        <location evidence="1 9">Cytoplasm</location>
    </subcellularLocation>
</comment>
<name>R0BDA5_9FIRM</name>
<evidence type="ECO:0000256" key="7">
    <source>
        <dbReference type="ARBA" id="ARBA00022842"/>
    </source>
</evidence>
<keyword evidence="4 9" id="KW-0808">Transferase</keyword>
<organism evidence="11 12">
    <name type="scientific">Enterocloster bolteae 90B8</name>
    <dbReference type="NCBI Taxonomy" id="997897"/>
    <lineage>
        <taxon>Bacteria</taxon>
        <taxon>Bacillati</taxon>
        <taxon>Bacillota</taxon>
        <taxon>Clostridia</taxon>
        <taxon>Lachnospirales</taxon>
        <taxon>Lachnospiraceae</taxon>
        <taxon>Enterocloster</taxon>
    </lineage>
</organism>
<dbReference type="PIRSF" id="PIRSF005499">
    <property type="entry name" value="PNPase"/>
    <property type="match status" value="1"/>
</dbReference>
<dbReference type="InterPro" id="IPR036612">
    <property type="entry name" value="KH_dom_type_1_sf"/>
</dbReference>
<evidence type="ECO:0000256" key="3">
    <source>
        <dbReference type="ARBA" id="ARBA00022490"/>
    </source>
</evidence>
<dbReference type="Pfam" id="PF03726">
    <property type="entry name" value="PNPase"/>
    <property type="match status" value="1"/>
</dbReference>
<dbReference type="GO" id="GO:0004654">
    <property type="term" value="F:polyribonucleotide nucleotidyltransferase activity"/>
    <property type="evidence" value="ECO:0007669"/>
    <property type="project" value="UniProtKB-UniRule"/>
</dbReference>
<dbReference type="InterPro" id="IPR003029">
    <property type="entry name" value="S1_domain"/>
</dbReference>
<gene>
    <name evidence="9" type="primary">pnp</name>
    <name evidence="11" type="ORF">HMPREF1097_00706</name>
</gene>
<comment type="similarity">
    <text evidence="2 9">Belongs to the polyribonucleotide nucleotidyltransferase family.</text>
</comment>
<evidence type="ECO:0000259" key="10">
    <source>
        <dbReference type="PROSITE" id="PS50126"/>
    </source>
</evidence>
<keyword evidence="7 9" id="KW-0460">Magnesium</keyword>
<dbReference type="Pfam" id="PF00575">
    <property type="entry name" value="S1"/>
    <property type="match status" value="1"/>
</dbReference>
<dbReference type="Pfam" id="PF01138">
    <property type="entry name" value="RNase_PH"/>
    <property type="match status" value="2"/>
</dbReference>
<dbReference type="InterPro" id="IPR036345">
    <property type="entry name" value="ExoRNase_PH_dom2_sf"/>
</dbReference>
<accession>R0BDA5</accession>
<dbReference type="Gene3D" id="2.40.50.140">
    <property type="entry name" value="Nucleic acid-binding proteins"/>
    <property type="match status" value="1"/>
</dbReference>
<comment type="caution">
    <text evidence="11">The sequence shown here is derived from an EMBL/GenBank/DDBJ whole genome shotgun (WGS) entry which is preliminary data.</text>
</comment>
<dbReference type="FunFam" id="3.30.230.70:FF:000002">
    <property type="entry name" value="Polyribonucleotide nucleotidyltransferase"/>
    <property type="match status" value="1"/>
</dbReference>
<dbReference type="SUPFAM" id="SSF46915">
    <property type="entry name" value="Polynucleotide phosphorylase/guanosine pentaphosphate synthase (PNPase/GPSI), domain 3"/>
    <property type="match status" value="1"/>
</dbReference>
<dbReference type="PATRIC" id="fig|997897.5.peg.746"/>
<reference evidence="11 12" key="1">
    <citation type="submission" date="2013-01" db="EMBL/GenBank/DDBJ databases">
        <title>The Genome Sequence of Clostridium bolteae 90B8.</title>
        <authorList>
            <consortium name="The Broad Institute Genome Sequencing Platform"/>
            <person name="Earl A."/>
            <person name="Ward D."/>
            <person name="Feldgarden M."/>
            <person name="Gevers D."/>
            <person name="Courvalin P."/>
            <person name="Lambert T."/>
            <person name="Walker B."/>
            <person name="Young S.K."/>
            <person name="Zeng Q."/>
            <person name="Gargeya S."/>
            <person name="Fitzgerald M."/>
            <person name="Haas B."/>
            <person name="Abouelleil A."/>
            <person name="Alvarado L."/>
            <person name="Arachchi H.M."/>
            <person name="Berlin A.M."/>
            <person name="Chapman S.B."/>
            <person name="Dewar J."/>
            <person name="Goldberg J."/>
            <person name="Griggs A."/>
            <person name="Gujja S."/>
            <person name="Hansen M."/>
            <person name="Howarth C."/>
            <person name="Imamovic A."/>
            <person name="Larimer J."/>
            <person name="McCowan C."/>
            <person name="Murphy C."/>
            <person name="Neiman D."/>
            <person name="Pearson M."/>
            <person name="Priest M."/>
            <person name="Roberts A."/>
            <person name="Saif S."/>
            <person name="Shea T."/>
            <person name="Sisk P."/>
            <person name="Sykes S."/>
            <person name="Wortman J."/>
            <person name="Nusbaum C."/>
            <person name="Birren B."/>
        </authorList>
    </citation>
    <scope>NUCLEOTIDE SEQUENCE [LARGE SCALE GENOMIC DNA]</scope>
    <source>
        <strain evidence="11 12">90B8</strain>
    </source>
</reference>
<comment type="catalytic activity">
    <reaction evidence="9">
        <text>RNA(n+1) + phosphate = RNA(n) + a ribonucleoside 5'-diphosphate</text>
        <dbReference type="Rhea" id="RHEA:22096"/>
        <dbReference type="Rhea" id="RHEA-COMP:14527"/>
        <dbReference type="Rhea" id="RHEA-COMP:17342"/>
        <dbReference type="ChEBI" id="CHEBI:43474"/>
        <dbReference type="ChEBI" id="CHEBI:57930"/>
        <dbReference type="ChEBI" id="CHEBI:140395"/>
        <dbReference type="EC" id="2.7.7.8"/>
    </reaction>
</comment>
<dbReference type="SUPFAM" id="SSF55666">
    <property type="entry name" value="Ribonuclease PH domain 2-like"/>
    <property type="match status" value="2"/>
</dbReference>
<comment type="function">
    <text evidence="9">Involved in mRNA degradation. Catalyzes the phosphorolysis of single-stranded polyribonucleotides processively in the 3'- to 5'-direction.</text>
</comment>
<evidence type="ECO:0000256" key="1">
    <source>
        <dbReference type="ARBA" id="ARBA00004496"/>
    </source>
</evidence>
<dbReference type="InterPro" id="IPR004087">
    <property type="entry name" value="KH_dom"/>
</dbReference>
<dbReference type="AlphaFoldDB" id="R0BDA5"/>
<dbReference type="EC" id="2.7.7.8" evidence="9"/>
<dbReference type="CDD" id="cd11364">
    <property type="entry name" value="RNase_PH_PNPase_2"/>
    <property type="match status" value="1"/>
</dbReference>
<dbReference type="FunFam" id="3.30.1370.10:FF:000001">
    <property type="entry name" value="Polyribonucleotide nucleotidyltransferase"/>
    <property type="match status" value="1"/>
</dbReference>
<dbReference type="SMART" id="SM00322">
    <property type="entry name" value="KH"/>
    <property type="match status" value="1"/>
</dbReference>
<dbReference type="FunFam" id="3.30.230.70:FF:000001">
    <property type="entry name" value="Polyribonucleotide nucleotidyltransferase"/>
    <property type="match status" value="1"/>
</dbReference>
<dbReference type="InterPro" id="IPR012162">
    <property type="entry name" value="PNPase"/>
</dbReference>
<dbReference type="EMBL" id="AGYG01000006">
    <property type="protein sequence ID" value="ENZ42974.1"/>
    <property type="molecule type" value="Genomic_DNA"/>
</dbReference>
<dbReference type="Proteomes" id="UP000013041">
    <property type="component" value="Unassembled WGS sequence"/>
</dbReference>
<keyword evidence="8 9" id="KW-0694">RNA-binding</keyword>
<dbReference type="SUPFAM" id="SSF54791">
    <property type="entry name" value="Eukaryotic type KH-domain (KH-domain type I)"/>
    <property type="match status" value="1"/>
</dbReference>
<evidence type="ECO:0000256" key="2">
    <source>
        <dbReference type="ARBA" id="ARBA00007404"/>
    </source>
</evidence>
<dbReference type="GO" id="GO:0000175">
    <property type="term" value="F:3'-5'-RNA exonuclease activity"/>
    <property type="evidence" value="ECO:0007669"/>
    <property type="project" value="TreeGrafter"/>
</dbReference>
<evidence type="ECO:0000256" key="8">
    <source>
        <dbReference type="ARBA" id="ARBA00022884"/>
    </source>
</evidence>
<dbReference type="CDD" id="cd02393">
    <property type="entry name" value="KH-I_PNPase"/>
    <property type="match status" value="1"/>
</dbReference>
<dbReference type="Gene3D" id="3.30.1370.10">
    <property type="entry name" value="K Homology domain, type 1"/>
    <property type="match status" value="1"/>
</dbReference>
<keyword evidence="3 9" id="KW-0963">Cytoplasm</keyword>
<dbReference type="InterPro" id="IPR036456">
    <property type="entry name" value="PNPase_PH_RNA-bd_sf"/>
</dbReference>
<dbReference type="CDD" id="cd11363">
    <property type="entry name" value="RNase_PH_PNPase_1"/>
    <property type="match status" value="1"/>
</dbReference>
<dbReference type="PROSITE" id="PS50084">
    <property type="entry name" value="KH_TYPE_1"/>
    <property type="match status" value="1"/>
</dbReference>
<dbReference type="SUPFAM" id="SSF50249">
    <property type="entry name" value="Nucleic acid-binding proteins"/>
    <property type="match status" value="1"/>
</dbReference>
<keyword evidence="6 9" id="KW-0479">Metal-binding</keyword>
<dbReference type="InterPro" id="IPR015848">
    <property type="entry name" value="PNPase_PH_RNA-bd_bac/org-type"/>
</dbReference>
<dbReference type="InterPro" id="IPR012340">
    <property type="entry name" value="NA-bd_OB-fold"/>
</dbReference>
<dbReference type="InterPro" id="IPR001247">
    <property type="entry name" value="ExoRNase_PH_dom1"/>
</dbReference>
<dbReference type="GO" id="GO:0006396">
    <property type="term" value="P:RNA processing"/>
    <property type="evidence" value="ECO:0007669"/>
    <property type="project" value="InterPro"/>
</dbReference>
<dbReference type="Gene3D" id="3.30.230.70">
    <property type="entry name" value="GHMP Kinase, N-terminal domain"/>
    <property type="match status" value="2"/>
</dbReference>
<evidence type="ECO:0000256" key="9">
    <source>
        <dbReference type="HAMAP-Rule" id="MF_01595"/>
    </source>
</evidence>
<dbReference type="GO" id="GO:0003723">
    <property type="term" value="F:RNA binding"/>
    <property type="evidence" value="ECO:0007669"/>
    <property type="project" value="UniProtKB-UniRule"/>
</dbReference>
<dbReference type="CDD" id="cd04472">
    <property type="entry name" value="S1_PNPase"/>
    <property type="match status" value="1"/>
</dbReference>